<organism evidence="2 3">
    <name type="scientific">Massilia norwichensis</name>
    <dbReference type="NCBI Taxonomy" id="1442366"/>
    <lineage>
        <taxon>Bacteria</taxon>
        <taxon>Pseudomonadati</taxon>
        <taxon>Pseudomonadota</taxon>
        <taxon>Betaproteobacteria</taxon>
        <taxon>Burkholderiales</taxon>
        <taxon>Oxalobacteraceae</taxon>
        <taxon>Telluria group</taxon>
        <taxon>Massilia</taxon>
    </lineage>
</organism>
<reference evidence="2 3" key="1">
    <citation type="submission" date="2022-08" db="EMBL/GenBank/DDBJ databases">
        <title>Reclassification of Massilia species as members of the genera Telluria, Duganella, Pseudoduganella, Mokoshia gen. nov. and Zemynaea gen. nov. using orthogonal and non-orthogonal genome-based approaches.</title>
        <authorList>
            <person name="Bowman J.P."/>
        </authorList>
    </citation>
    <scope>NUCLEOTIDE SEQUENCE [LARGE SCALE GENOMIC DNA]</scope>
    <source>
        <strain evidence="2 3">LMG 28164</strain>
    </source>
</reference>
<dbReference type="PROSITE" id="PS00409">
    <property type="entry name" value="PROKAR_NTER_METHYL"/>
    <property type="match status" value="1"/>
</dbReference>
<keyword evidence="1" id="KW-0472">Membrane</keyword>
<evidence type="ECO:0000256" key="1">
    <source>
        <dbReference type="SAM" id="Phobius"/>
    </source>
</evidence>
<sequence>MSIDRPSLRQRGVTLIELILFLVIVAIAVGGILTVMNLTNRGSVDPVRRKQALIIAEGLLEEVELAGFTYCDPADPNAGDADAVTATANCSIPEAWGQLSPEPTGATNGRPFDNVNDYVAAPGVRTAAFDNAGNVLVDANGTPLDVTGYTARLMIQPVALNGIGAPGSSADTEVLRITVEVSFDGQTLALDGYRTRYAPNHL</sequence>
<keyword evidence="3" id="KW-1185">Reference proteome</keyword>
<keyword evidence="1" id="KW-1133">Transmembrane helix</keyword>
<feature type="transmembrane region" description="Helical" evidence="1">
    <location>
        <begin position="12"/>
        <end position="36"/>
    </location>
</feature>
<dbReference type="Pfam" id="PF07963">
    <property type="entry name" value="N_methyl"/>
    <property type="match status" value="1"/>
</dbReference>
<evidence type="ECO:0000313" key="2">
    <source>
        <dbReference type="EMBL" id="MCS0588441.1"/>
    </source>
</evidence>
<keyword evidence="1" id="KW-0812">Transmembrane</keyword>
<protein>
    <submittedName>
        <fullName evidence="2">Prepilin-type N-terminal cleavage/methylation domain-containing protein</fullName>
    </submittedName>
</protein>
<proteinExistence type="predicted"/>
<dbReference type="EMBL" id="JANUGX010000003">
    <property type="protein sequence ID" value="MCS0588441.1"/>
    <property type="molecule type" value="Genomic_DNA"/>
</dbReference>
<name>A0ABT2A2M4_9BURK</name>
<accession>A0ABT2A2M4</accession>
<gene>
    <name evidence="2" type="ORF">NX782_04410</name>
</gene>
<dbReference type="Proteomes" id="UP001205560">
    <property type="component" value="Unassembled WGS sequence"/>
</dbReference>
<dbReference type="RefSeq" id="WP_258844202.1">
    <property type="nucleotide sequence ID" value="NZ_JANUGX010000003.1"/>
</dbReference>
<evidence type="ECO:0000313" key="3">
    <source>
        <dbReference type="Proteomes" id="UP001205560"/>
    </source>
</evidence>
<dbReference type="InterPro" id="IPR012902">
    <property type="entry name" value="N_methyl_site"/>
</dbReference>
<comment type="caution">
    <text evidence="2">The sequence shown here is derived from an EMBL/GenBank/DDBJ whole genome shotgun (WGS) entry which is preliminary data.</text>
</comment>